<comment type="function">
    <text evidence="1 14">Converts 2,5-diamino-6-(ribosylamino)-4(3h)-pyrimidinone 5'-phosphate into 5-amino-6-(ribosylamino)-2,4(1h,3h)-pyrimidinedione 5'-phosphate.</text>
</comment>
<keyword evidence="7 14" id="KW-0479">Metal-binding</keyword>
<comment type="caution">
    <text evidence="19">The sequence shown here is derived from an EMBL/GenBank/DDBJ whole genome shotgun (WGS) entry which is preliminary data.</text>
</comment>
<dbReference type="Pfam" id="PF01872">
    <property type="entry name" value="RibD_C"/>
    <property type="match status" value="1"/>
</dbReference>
<dbReference type="Pfam" id="PF00383">
    <property type="entry name" value="dCMP_cyt_deam_1"/>
    <property type="match status" value="1"/>
</dbReference>
<dbReference type="PANTHER" id="PTHR38011">
    <property type="entry name" value="DIHYDROFOLATE REDUCTASE FAMILY PROTEIN (AFU_ORTHOLOGUE AFUA_8G06820)"/>
    <property type="match status" value="1"/>
</dbReference>
<feature type="binding site" evidence="17">
    <location>
        <position position="86"/>
    </location>
    <ligand>
        <name>Zn(2+)</name>
        <dbReference type="ChEBI" id="CHEBI:29105"/>
        <note>catalytic</note>
    </ligand>
</feature>
<evidence type="ECO:0000313" key="20">
    <source>
        <dbReference type="Proteomes" id="UP000078516"/>
    </source>
</evidence>
<comment type="catalytic activity">
    <reaction evidence="12 14">
        <text>5-amino-6-(5-phospho-D-ribitylamino)uracil + NADP(+) = 5-amino-6-(5-phospho-D-ribosylamino)uracil + NADPH + H(+)</text>
        <dbReference type="Rhea" id="RHEA:17845"/>
        <dbReference type="ChEBI" id="CHEBI:15378"/>
        <dbReference type="ChEBI" id="CHEBI:57783"/>
        <dbReference type="ChEBI" id="CHEBI:58349"/>
        <dbReference type="ChEBI" id="CHEBI:58421"/>
        <dbReference type="ChEBI" id="CHEBI:58453"/>
        <dbReference type="EC" id="1.1.1.193"/>
    </reaction>
</comment>
<dbReference type="NCBIfam" id="TIGR00326">
    <property type="entry name" value="eubact_ribD"/>
    <property type="match status" value="1"/>
</dbReference>
<dbReference type="InterPro" id="IPR016193">
    <property type="entry name" value="Cytidine_deaminase-like"/>
</dbReference>
<evidence type="ECO:0000256" key="1">
    <source>
        <dbReference type="ARBA" id="ARBA00002151"/>
    </source>
</evidence>
<dbReference type="InterPro" id="IPR024072">
    <property type="entry name" value="DHFR-like_dom_sf"/>
</dbReference>
<dbReference type="EMBL" id="LWMN01000012">
    <property type="protein sequence ID" value="OAQ55609.1"/>
    <property type="molecule type" value="Genomic_DNA"/>
</dbReference>
<dbReference type="InterPro" id="IPR050765">
    <property type="entry name" value="Riboflavin_Biosynth_HTPR"/>
</dbReference>
<comment type="catalytic activity">
    <reaction evidence="13 14">
        <text>2,5-diamino-6-hydroxy-4-(5-phosphoribosylamino)-pyrimidine + H2O + H(+) = 5-amino-6-(5-phospho-D-ribosylamino)uracil + NH4(+)</text>
        <dbReference type="Rhea" id="RHEA:21868"/>
        <dbReference type="ChEBI" id="CHEBI:15377"/>
        <dbReference type="ChEBI" id="CHEBI:15378"/>
        <dbReference type="ChEBI" id="CHEBI:28938"/>
        <dbReference type="ChEBI" id="CHEBI:58453"/>
        <dbReference type="ChEBI" id="CHEBI:58614"/>
        <dbReference type="EC" id="3.5.4.26"/>
    </reaction>
</comment>
<dbReference type="GO" id="GO:0008835">
    <property type="term" value="F:diaminohydroxyphosphoribosylaminopyrimidine deaminase activity"/>
    <property type="evidence" value="ECO:0007669"/>
    <property type="project" value="UniProtKB-EC"/>
</dbReference>
<comment type="pathway">
    <text evidence="2 14">Cofactor biosynthesis; riboflavin biosynthesis; 5-amino-6-(D-ribitylamino)uracil from GTP: step 2/4.</text>
</comment>
<name>A0A179ERV4_ENTTH</name>
<feature type="binding site" evidence="17">
    <location>
        <position position="49"/>
    </location>
    <ligand>
        <name>Zn(2+)</name>
        <dbReference type="ChEBI" id="CHEBI:29105"/>
        <note>catalytic</note>
    </ligand>
</feature>
<feature type="binding site" evidence="17">
    <location>
        <position position="77"/>
    </location>
    <ligand>
        <name>Zn(2+)</name>
        <dbReference type="ChEBI" id="CHEBI:29105"/>
        <note>catalytic</note>
    </ligand>
</feature>
<evidence type="ECO:0000256" key="7">
    <source>
        <dbReference type="ARBA" id="ARBA00022723"/>
    </source>
</evidence>
<dbReference type="PROSITE" id="PS00903">
    <property type="entry name" value="CYT_DCMP_DEAMINASES_1"/>
    <property type="match status" value="1"/>
</dbReference>
<dbReference type="PANTHER" id="PTHR38011:SF7">
    <property type="entry name" value="2,5-DIAMINO-6-RIBOSYLAMINO-4(3H)-PYRIMIDINONE 5'-PHOSPHATE REDUCTASE"/>
    <property type="match status" value="1"/>
</dbReference>
<protein>
    <recommendedName>
        <fullName evidence="14">Riboflavin biosynthesis protein RibD</fullName>
    </recommendedName>
    <domain>
        <recommendedName>
            <fullName evidence="14">Diaminohydroxyphosphoribosylaminopyrimidine deaminase</fullName>
            <shortName evidence="14">DRAP deaminase</shortName>
            <ecNumber evidence="14">3.5.4.26</ecNumber>
        </recommendedName>
        <alternativeName>
            <fullName evidence="14">Riboflavin-specific deaminase</fullName>
        </alternativeName>
    </domain>
    <domain>
        <recommendedName>
            <fullName evidence="14">5-amino-6-(5-phosphoribosylamino)uracil reductase</fullName>
            <ecNumber evidence="14">1.1.1.193</ecNumber>
        </recommendedName>
        <alternativeName>
            <fullName evidence="14">HTP reductase</fullName>
        </alternativeName>
    </domain>
</protein>
<evidence type="ECO:0000256" key="9">
    <source>
        <dbReference type="ARBA" id="ARBA00022857"/>
    </source>
</evidence>
<comment type="similarity">
    <text evidence="4 14">In the N-terminal section; belongs to the cytidine and deoxycytidylate deaminase family.</text>
</comment>
<keyword evidence="11" id="KW-0511">Multifunctional enzyme</keyword>
<dbReference type="SUPFAM" id="SSF53927">
    <property type="entry name" value="Cytidine deaminase-like"/>
    <property type="match status" value="1"/>
</dbReference>
<dbReference type="CDD" id="cd01284">
    <property type="entry name" value="Riboflavin_deaminase-reductase"/>
    <property type="match status" value="1"/>
</dbReference>
<accession>A0A179ERV4</accession>
<dbReference type="InterPro" id="IPR004794">
    <property type="entry name" value="Eubact_RibD"/>
</dbReference>
<feature type="binding site" evidence="16">
    <location>
        <begin position="291"/>
        <end position="297"/>
    </location>
    <ligand>
        <name>NADP(+)</name>
        <dbReference type="ChEBI" id="CHEBI:58349"/>
    </ligand>
</feature>
<feature type="domain" description="CMP/dCMP-type deaminase" evidence="18">
    <location>
        <begin position="1"/>
        <end position="125"/>
    </location>
</feature>
<evidence type="ECO:0000256" key="4">
    <source>
        <dbReference type="ARBA" id="ARBA00005259"/>
    </source>
</evidence>
<dbReference type="Proteomes" id="UP000078516">
    <property type="component" value="Unassembled WGS sequence"/>
</dbReference>
<dbReference type="PIRSF" id="PIRSF006769">
    <property type="entry name" value="RibD"/>
    <property type="match status" value="1"/>
</dbReference>
<dbReference type="InterPro" id="IPR016192">
    <property type="entry name" value="APOBEC/CMP_deaminase_Zn-bd"/>
</dbReference>
<evidence type="ECO:0000256" key="11">
    <source>
        <dbReference type="ARBA" id="ARBA00023268"/>
    </source>
</evidence>
<evidence type="ECO:0000256" key="2">
    <source>
        <dbReference type="ARBA" id="ARBA00004882"/>
    </source>
</evidence>
<keyword evidence="6 14" id="KW-0686">Riboflavin biosynthesis</keyword>
<evidence type="ECO:0000256" key="5">
    <source>
        <dbReference type="ARBA" id="ARBA00007417"/>
    </source>
</evidence>
<proteinExistence type="inferred from homology"/>
<evidence type="ECO:0000313" key="19">
    <source>
        <dbReference type="EMBL" id="OAQ55609.1"/>
    </source>
</evidence>
<evidence type="ECO:0000256" key="8">
    <source>
        <dbReference type="ARBA" id="ARBA00022833"/>
    </source>
</evidence>
<evidence type="ECO:0000259" key="18">
    <source>
        <dbReference type="PROSITE" id="PS51747"/>
    </source>
</evidence>
<comment type="similarity">
    <text evidence="5 14">In the C-terminal section; belongs to the HTP reductase family.</text>
</comment>
<keyword evidence="8 14" id="KW-0862">Zinc</keyword>
<evidence type="ECO:0000256" key="17">
    <source>
        <dbReference type="PIRSR" id="PIRSR006769-3"/>
    </source>
</evidence>
<dbReference type="Gene3D" id="3.40.430.10">
    <property type="entry name" value="Dihydrofolate Reductase, subunit A"/>
    <property type="match status" value="1"/>
</dbReference>
<dbReference type="SUPFAM" id="SSF53597">
    <property type="entry name" value="Dihydrofolate reductase-like"/>
    <property type="match status" value="1"/>
</dbReference>
<dbReference type="GO" id="GO:0009231">
    <property type="term" value="P:riboflavin biosynthetic process"/>
    <property type="evidence" value="ECO:0007669"/>
    <property type="project" value="UniProtKB-UniPathway"/>
</dbReference>
<dbReference type="RefSeq" id="WP_067483192.1">
    <property type="nucleotide sequence ID" value="NZ_LWMN01000012.1"/>
</dbReference>
<evidence type="ECO:0000256" key="13">
    <source>
        <dbReference type="ARBA" id="ARBA00049886"/>
    </source>
</evidence>
<dbReference type="AlphaFoldDB" id="A0A179ERV4"/>
<evidence type="ECO:0000256" key="3">
    <source>
        <dbReference type="ARBA" id="ARBA00004910"/>
    </source>
</evidence>
<dbReference type="GO" id="GO:0008703">
    <property type="term" value="F:5-amino-6-(5-phosphoribosylamino)uracil reductase activity"/>
    <property type="evidence" value="ECO:0007669"/>
    <property type="project" value="UniProtKB-EC"/>
</dbReference>
<dbReference type="Gene3D" id="3.40.140.10">
    <property type="entry name" value="Cytidine Deaminase, domain 2"/>
    <property type="match status" value="1"/>
</dbReference>
<feature type="binding site" evidence="16">
    <location>
        <position position="205"/>
    </location>
    <ligand>
        <name>substrate</name>
    </ligand>
</feature>
<dbReference type="InterPro" id="IPR002125">
    <property type="entry name" value="CMP_dCMP_dom"/>
</dbReference>
<evidence type="ECO:0000256" key="12">
    <source>
        <dbReference type="ARBA" id="ARBA00049861"/>
    </source>
</evidence>
<gene>
    <name evidence="19" type="ORF">A6E74_05990</name>
</gene>
<evidence type="ECO:0000256" key="16">
    <source>
        <dbReference type="PIRSR" id="PIRSR006769-2"/>
    </source>
</evidence>
<dbReference type="UniPathway" id="UPA00275">
    <property type="reaction ID" value="UER00401"/>
</dbReference>
<feature type="binding site" evidence="16">
    <location>
        <position position="197"/>
    </location>
    <ligand>
        <name>NADP(+)</name>
        <dbReference type="ChEBI" id="CHEBI:58349"/>
    </ligand>
</feature>
<feature type="binding site" evidence="16">
    <location>
        <position position="289"/>
    </location>
    <ligand>
        <name>substrate</name>
    </ligand>
</feature>
<feature type="binding site" evidence="16">
    <location>
        <position position="156"/>
    </location>
    <ligand>
        <name>NADP(+)</name>
        <dbReference type="ChEBI" id="CHEBI:58349"/>
    </ligand>
</feature>
<organism evidence="19 20">
    <name type="scientific">Enterococcus thailandicus</name>
    <dbReference type="NCBI Taxonomy" id="417368"/>
    <lineage>
        <taxon>Bacteria</taxon>
        <taxon>Bacillati</taxon>
        <taxon>Bacillota</taxon>
        <taxon>Bacilli</taxon>
        <taxon>Lactobacillales</taxon>
        <taxon>Enterococcaceae</taxon>
        <taxon>Enterococcus</taxon>
    </lineage>
</organism>
<feature type="binding site" evidence="16">
    <location>
        <position position="201"/>
    </location>
    <ligand>
        <name>NADP(+)</name>
        <dbReference type="ChEBI" id="CHEBI:58349"/>
    </ligand>
</feature>
<dbReference type="InterPro" id="IPR002734">
    <property type="entry name" value="RibDG_C"/>
</dbReference>
<dbReference type="PROSITE" id="PS51747">
    <property type="entry name" value="CYT_DCMP_DEAMINASES_2"/>
    <property type="match status" value="1"/>
</dbReference>
<comment type="pathway">
    <text evidence="3 14">Cofactor biosynthesis; riboflavin biosynthesis; 5-amino-6-(D-ribitylamino)uracil from GTP: step 3/4.</text>
</comment>
<evidence type="ECO:0000256" key="6">
    <source>
        <dbReference type="ARBA" id="ARBA00022619"/>
    </source>
</evidence>
<keyword evidence="14" id="KW-0378">Hydrolase</keyword>
<dbReference type="EC" id="3.5.4.26" evidence="14"/>
<evidence type="ECO:0000256" key="15">
    <source>
        <dbReference type="PIRSR" id="PIRSR006769-1"/>
    </source>
</evidence>
<reference evidence="19 20" key="1">
    <citation type="submission" date="2016-04" db="EMBL/GenBank/DDBJ databases">
        <title>Draft genome of an Enterococcus thailandicus strain isolated from bovine feces.</title>
        <authorList>
            <person name="Beukers A.G."/>
            <person name="Zaheer R."/>
            <person name="Goji N."/>
            <person name="Cook S.R."/>
            <person name="Amoako K."/>
            <person name="Chaves A.V."/>
            <person name="Ward M.P."/>
            <person name="Mcallister T.A."/>
        </authorList>
    </citation>
    <scope>NUCLEOTIDE SEQUENCE [LARGE SCALE GENOMIC DNA]</scope>
    <source>
        <strain evidence="19 20">F0711D 46</strain>
    </source>
</reference>
<feature type="binding site" evidence="16">
    <location>
        <position position="185"/>
    </location>
    <ligand>
        <name>substrate</name>
    </ligand>
</feature>
<sequence length="355" mass="39511">MHERFMKKAILAAEKGRGKTFTNPLVGAVIVKGNQVLAVGAHLAYGDAHAEKVAIDYLCNTPEKLLNSTIYVTLEPCDHHGKQPPCTEAIIAAGIRQVVVGQVDPNPIVSGQGIKKLRDHGIHVLVGVLEEEVRNLNRHYNYFFEKKRPFVALKQAISLDGKLALLNQRTRLTSEYVVQKVREERANYQAILVGSQTILTDNPKLTSAINDFPFYRVILDRRGRVFEHENLAVFQDETAPVLIFTEQSEQSEICRTLPKHVEVIYLPKVLISEVLTKLGERLIQSVYVEGGAKIHDAFLSSACWEELITYVAPKILGGDSVASMSSSRHVEKVTELNNVTIQALDNTIKIVGSRV</sequence>
<keyword evidence="20" id="KW-1185">Reference proteome</keyword>
<evidence type="ECO:0000256" key="14">
    <source>
        <dbReference type="PIRNR" id="PIRNR006769"/>
    </source>
</evidence>
<comment type="cofactor">
    <cofactor evidence="14 17">
        <name>Zn(2+)</name>
        <dbReference type="ChEBI" id="CHEBI:29105"/>
    </cofactor>
    <text evidence="14 17">Binds 1 zinc ion.</text>
</comment>
<dbReference type="EC" id="1.1.1.193" evidence="14"/>
<keyword evidence="9 14" id="KW-0521">NADP</keyword>
<feature type="active site" description="Proton donor" evidence="15">
    <location>
        <position position="51"/>
    </location>
</feature>
<evidence type="ECO:0000256" key="10">
    <source>
        <dbReference type="ARBA" id="ARBA00023002"/>
    </source>
</evidence>
<keyword evidence="10 14" id="KW-0560">Oxidoreductase</keyword>
<dbReference type="GO" id="GO:0008270">
    <property type="term" value="F:zinc ion binding"/>
    <property type="evidence" value="ECO:0007669"/>
    <property type="project" value="InterPro"/>
</dbReference>